<dbReference type="Pfam" id="PF20473">
    <property type="entry name" value="MmeI_Mtase"/>
    <property type="match status" value="1"/>
</dbReference>
<dbReference type="InterPro" id="IPR046817">
    <property type="entry name" value="MmeI_N"/>
</dbReference>
<name>A0A2T5HXA6_9PROT</name>
<evidence type="ECO:0000259" key="7">
    <source>
        <dbReference type="Pfam" id="PF20473"/>
    </source>
</evidence>
<feature type="domain" description="MmeI-like DNA-methyltransferase" evidence="7">
    <location>
        <begin position="364"/>
        <end position="585"/>
    </location>
</feature>
<evidence type="ECO:0000256" key="3">
    <source>
        <dbReference type="ARBA" id="ARBA00022679"/>
    </source>
</evidence>
<evidence type="ECO:0000256" key="1">
    <source>
        <dbReference type="ARBA" id="ARBA00011900"/>
    </source>
</evidence>
<organism evidence="8 9">
    <name type="scientific">Nitrosomonas oligotropha</name>
    <dbReference type="NCBI Taxonomy" id="42354"/>
    <lineage>
        <taxon>Bacteria</taxon>
        <taxon>Pseudomonadati</taxon>
        <taxon>Pseudomonadota</taxon>
        <taxon>Betaproteobacteria</taxon>
        <taxon>Nitrosomonadales</taxon>
        <taxon>Nitrosomonadaceae</taxon>
        <taxon>Nitrosomonas</taxon>
    </lineage>
</organism>
<dbReference type="RefSeq" id="WP_219909299.1">
    <property type="nucleotide sequence ID" value="NZ_QAOI01000021.1"/>
</dbReference>
<dbReference type="EC" id="2.1.1.72" evidence="1"/>
<dbReference type="InterPro" id="IPR046816">
    <property type="entry name" value="MmeI_Mtase"/>
</dbReference>
<feature type="domain" description="MmeI-like N-terminal" evidence="5">
    <location>
        <begin position="2"/>
        <end position="172"/>
    </location>
</feature>
<feature type="domain" description="MmeI-like helicase spacer" evidence="6">
    <location>
        <begin position="179"/>
        <end position="255"/>
    </location>
</feature>
<dbReference type="InterPro" id="IPR002052">
    <property type="entry name" value="DNA_methylase_N6_adenine_CS"/>
</dbReference>
<evidence type="ECO:0000259" key="5">
    <source>
        <dbReference type="Pfam" id="PF20464"/>
    </source>
</evidence>
<evidence type="ECO:0000313" key="8">
    <source>
        <dbReference type="EMBL" id="PTQ76215.1"/>
    </source>
</evidence>
<dbReference type="PROSITE" id="PS00092">
    <property type="entry name" value="N6_MTASE"/>
    <property type="match status" value="1"/>
</dbReference>
<dbReference type="Gene3D" id="3.40.50.150">
    <property type="entry name" value="Vaccinia Virus protein VP39"/>
    <property type="match status" value="1"/>
</dbReference>
<dbReference type="AlphaFoldDB" id="A0A2T5HXA6"/>
<dbReference type="Proteomes" id="UP000244128">
    <property type="component" value="Unassembled WGS sequence"/>
</dbReference>
<keyword evidence="3" id="KW-0808">Transferase</keyword>
<dbReference type="GO" id="GO:0032259">
    <property type="term" value="P:methylation"/>
    <property type="evidence" value="ECO:0007669"/>
    <property type="project" value="UniProtKB-KW"/>
</dbReference>
<evidence type="ECO:0000256" key="2">
    <source>
        <dbReference type="ARBA" id="ARBA00022603"/>
    </source>
</evidence>
<dbReference type="InterPro" id="IPR046819">
    <property type="entry name" value="MmeI_hel"/>
</dbReference>
<dbReference type="GO" id="GO:0009007">
    <property type="term" value="F:site-specific DNA-methyltransferase (adenine-specific) activity"/>
    <property type="evidence" value="ECO:0007669"/>
    <property type="project" value="UniProtKB-EC"/>
</dbReference>
<dbReference type="Pfam" id="PF20465">
    <property type="entry name" value="MmeI_hel"/>
    <property type="match status" value="1"/>
</dbReference>
<comment type="catalytic activity">
    <reaction evidence="4">
        <text>a 2'-deoxyadenosine in DNA + S-adenosyl-L-methionine = an N(6)-methyl-2'-deoxyadenosine in DNA + S-adenosyl-L-homocysteine + H(+)</text>
        <dbReference type="Rhea" id="RHEA:15197"/>
        <dbReference type="Rhea" id="RHEA-COMP:12418"/>
        <dbReference type="Rhea" id="RHEA-COMP:12419"/>
        <dbReference type="ChEBI" id="CHEBI:15378"/>
        <dbReference type="ChEBI" id="CHEBI:57856"/>
        <dbReference type="ChEBI" id="CHEBI:59789"/>
        <dbReference type="ChEBI" id="CHEBI:90615"/>
        <dbReference type="ChEBI" id="CHEBI:90616"/>
        <dbReference type="EC" id="2.1.1.72"/>
    </reaction>
</comment>
<dbReference type="InterPro" id="IPR029063">
    <property type="entry name" value="SAM-dependent_MTases_sf"/>
</dbReference>
<reference evidence="8 9" key="1">
    <citation type="submission" date="2018-04" db="EMBL/GenBank/DDBJ databases">
        <title>Active sludge and wastewater microbial communities from Klosterneuburg, Austria.</title>
        <authorList>
            <person name="Wagner M."/>
        </authorList>
    </citation>
    <scope>NUCLEOTIDE SEQUENCE [LARGE SCALE GENOMIC DNA]</scope>
    <source>
        <strain evidence="8 9">Nm49</strain>
    </source>
</reference>
<dbReference type="SUPFAM" id="SSF53335">
    <property type="entry name" value="S-adenosyl-L-methionine-dependent methyltransferases"/>
    <property type="match status" value="1"/>
</dbReference>
<dbReference type="Pfam" id="PF20464">
    <property type="entry name" value="MmeI_N"/>
    <property type="match status" value="1"/>
</dbReference>
<dbReference type="EMBL" id="QAOI01000021">
    <property type="protein sequence ID" value="PTQ76215.1"/>
    <property type="molecule type" value="Genomic_DNA"/>
</dbReference>
<dbReference type="InterPro" id="IPR050953">
    <property type="entry name" value="N4_N6_ade-DNA_methylase"/>
</dbReference>
<proteinExistence type="predicted"/>
<evidence type="ECO:0000259" key="6">
    <source>
        <dbReference type="Pfam" id="PF20465"/>
    </source>
</evidence>
<dbReference type="PANTHER" id="PTHR33841">
    <property type="entry name" value="DNA METHYLTRANSFERASE YEEA-RELATED"/>
    <property type="match status" value="1"/>
</dbReference>
<evidence type="ECO:0000313" key="9">
    <source>
        <dbReference type="Proteomes" id="UP000244128"/>
    </source>
</evidence>
<accession>A0A2T5HXA6</accession>
<sequence length="689" mass="76064">MTPQEFIKIWTKNDLTEKAGAQSYIEDLCDVLRIEKPRSSGDFCYEKGAIKDSGGQGWADVWKLDCFAWENKKPGRDLKAALAQLREYAGNLGNPPLLIVCDRERIEIHTAFRGYPDEPRCILLNEIGTPENLQILRWVFTDPDKLKPLKSNAAITAEAAGQFAELAEAMRERGIDPQQVAHFLTQCIFCMFAEDEGLLHASPTGDHEIFTGILKAAHADPNKAASRIKNLFTAMQKKDGIYGNDDIAWFNGGLFKTIAVPPLTETDLNILYRAAEGRDWRAIDPTIFGTLFERGLDPKNRAPLGAHYTDVATINKLIEPLITRPLSAEWQAVKTEIMAVQSAASKVKTATAKKQHSKTAADLYHGYLERLRNFRVLDAACGSGNFLYLAMHALKDLEHIAQLDAEALGLGKQLTIETGTGNVLGLEINEYAAELARVTVWIGDIQWSQRNGREINKNPILSSLDGIQHRDALLNVDGTEAQWPQADVIIGNPPFLGDKMMRGELGDDYVTTLRDCYKGRVPGGADLVCYWFDKAQRQIVNGQAKAAGLVSTNSIRGGANRVVLDNICQTTHIFEAWSDENWFDSGTAVRVSLVCFGNFDGAKLDGKAVEAIHADLTAEAGLNLTLARFLRENVNIGFQGSIKTGPMEIDGGTARLWLKQPIQTVSQIVMLYARGQTAWILLVVLQILG</sequence>
<keyword evidence="2 8" id="KW-0489">Methyltransferase</keyword>
<comment type="caution">
    <text evidence="8">The sequence shown here is derived from an EMBL/GenBank/DDBJ whole genome shotgun (WGS) entry which is preliminary data.</text>
</comment>
<evidence type="ECO:0000256" key="4">
    <source>
        <dbReference type="ARBA" id="ARBA00047942"/>
    </source>
</evidence>
<protein>
    <recommendedName>
        <fullName evidence="1">site-specific DNA-methyltransferase (adenine-specific)</fullName>
        <ecNumber evidence="1">2.1.1.72</ecNumber>
    </recommendedName>
</protein>
<gene>
    <name evidence="8" type="ORF">C8R26_12129</name>
</gene>
<dbReference type="PANTHER" id="PTHR33841:SF1">
    <property type="entry name" value="DNA METHYLTRANSFERASE A"/>
    <property type="match status" value="1"/>
</dbReference>
<dbReference type="GO" id="GO:0003676">
    <property type="term" value="F:nucleic acid binding"/>
    <property type="evidence" value="ECO:0007669"/>
    <property type="project" value="InterPro"/>
</dbReference>